<evidence type="ECO:0000313" key="1">
    <source>
        <dbReference type="EMBL" id="UZT28859.1"/>
    </source>
</evidence>
<dbReference type="EMBL" id="OP765584">
    <property type="protein sequence ID" value="UZT29202.1"/>
    <property type="molecule type" value="Genomic_DNA"/>
</dbReference>
<dbReference type="EMBL" id="OP765507">
    <property type="protein sequence ID" value="UZT28859.1"/>
    <property type="molecule type" value="Genomic_DNA"/>
</dbReference>
<protein>
    <submittedName>
        <fullName evidence="2">Uncharacterized protein</fullName>
    </submittedName>
</protein>
<sequence length="32" mass="4078">MNNLDYIKKLIKDYPKWGKEFLKRNPEYQKYI</sequence>
<organism evidence="2">
    <name type="scientific">Nucleocytoviricota sp</name>
    <dbReference type="NCBI Taxonomy" id="2809609"/>
    <lineage>
        <taxon>Viruses</taxon>
        <taxon>Varidnaviria</taxon>
        <taxon>Bamfordvirae</taxon>
        <taxon>Nucleocytoviricota</taxon>
    </lineage>
</organism>
<accession>A0A9E8G6R4</accession>
<proteinExistence type="predicted"/>
<evidence type="ECO:0000313" key="2">
    <source>
        <dbReference type="EMBL" id="UZT29202.1"/>
    </source>
</evidence>
<name>A0A9E8G6R4_9VIRU</name>
<reference evidence="2" key="1">
    <citation type="submission" date="2022-11" db="EMBL/GenBank/DDBJ databases">
        <title>Genomics discovery of giant fungal viruses from subsurface oceanic crustal fluids.</title>
        <authorList>
            <person name="Bhattacharjee A.S."/>
            <person name="Schulz F."/>
            <person name="Woyke T."/>
            <person name="Orcutt B.N."/>
            <person name="Matinez Martinez J."/>
        </authorList>
    </citation>
    <scope>NUCLEOTIDE SEQUENCE</scope>
    <source>
        <strain evidence="1">VSAG1.JdFR</strain>
        <strain evidence="2">VSAG8.JdFR</strain>
    </source>
</reference>